<evidence type="ECO:0000256" key="1">
    <source>
        <dbReference type="SAM" id="MobiDB-lite"/>
    </source>
</evidence>
<comment type="caution">
    <text evidence="3">The sequence shown here is derived from an EMBL/GenBank/DDBJ whole genome shotgun (WGS) entry which is preliminary data.</text>
</comment>
<feature type="compositionally biased region" description="Pro residues" evidence="1">
    <location>
        <begin position="175"/>
        <end position="187"/>
    </location>
</feature>
<dbReference type="Proteomes" id="UP000224130">
    <property type="component" value="Unassembled WGS sequence"/>
</dbReference>
<gene>
    <name evidence="3" type="ORF">ATJ88_3237</name>
</gene>
<dbReference type="OrthoDB" id="5143448at2"/>
<reference evidence="3 4" key="1">
    <citation type="submission" date="2017-10" db="EMBL/GenBank/DDBJ databases">
        <title>Sequencing the genomes of 1000 actinobacteria strains.</title>
        <authorList>
            <person name="Klenk H.-P."/>
        </authorList>
    </citation>
    <scope>NUCLEOTIDE SEQUENCE [LARGE SCALE GENOMIC DNA]</scope>
    <source>
        <strain evidence="3 4">DSM 21863</strain>
    </source>
</reference>
<sequence length="288" mass="30148">MADDRPGAHGVRTLLKVLGGLALVMLLALAAVVVWAAAAVTGRSGGGLADELAERVAIGIADDVEGSYAEPLDAERLVQMAVADPRRPPDPAVDYDVVALAWEGDSGEGGATVDVAIHVEVASWSDGAMFGERREASSTTQCWRFVVRAHEHDDVADHERFDCPQDVVRAGPSPTDRPSPSPTPLPSLGPDAEAVVLTTLDGLPTGATAAAAESALAAAFDGFVDVRVERKGSELVAAVGVLRARDCVVGVRPDGEAAWRFSDFDRVLLEPGELGCVPWLYLSPVTTH</sequence>
<name>A0A2A9F1U2_9MICO</name>
<keyword evidence="2" id="KW-0812">Transmembrane</keyword>
<protein>
    <submittedName>
        <fullName evidence="3">Uncharacterized protein</fullName>
    </submittedName>
</protein>
<evidence type="ECO:0000313" key="4">
    <source>
        <dbReference type="Proteomes" id="UP000224130"/>
    </source>
</evidence>
<dbReference type="RefSeq" id="WP_098464703.1">
    <property type="nucleotide sequence ID" value="NZ_PDJJ01000001.1"/>
</dbReference>
<dbReference type="EMBL" id="PDJJ01000001">
    <property type="protein sequence ID" value="PFG44512.1"/>
    <property type="molecule type" value="Genomic_DNA"/>
</dbReference>
<keyword evidence="4" id="KW-1185">Reference proteome</keyword>
<feature type="region of interest" description="Disordered" evidence="1">
    <location>
        <begin position="157"/>
        <end position="190"/>
    </location>
</feature>
<keyword evidence="2" id="KW-0472">Membrane</keyword>
<dbReference type="AlphaFoldDB" id="A0A2A9F1U2"/>
<accession>A0A2A9F1U2</accession>
<keyword evidence="2" id="KW-1133">Transmembrane helix</keyword>
<organism evidence="3 4">
    <name type="scientific">Isoptericola jiangsuensis</name>
    <dbReference type="NCBI Taxonomy" id="548579"/>
    <lineage>
        <taxon>Bacteria</taxon>
        <taxon>Bacillati</taxon>
        <taxon>Actinomycetota</taxon>
        <taxon>Actinomycetes</taxon>
        <taxon>Micrococcales</taxon>
        <taxon>Promicromonosporaceae</taxon>
        <taxon>Isoptericola</taxon>
    </lineage>
</organism>
<evidence type="ECO:0000313" key="3">
    <source>
        <dbReference type="EMBL" id="PFG44512.1"/>
    </source>
</evidence>
<evidence type="ECO:0000256" key="2">
    <source>
        <dbReference type="SAM" id="Phobius"/>
    </source>
</evidence>
<feature type="transmembrane region" description="Helical" evidence="2">
    <location>
        <begin position="20"/>
        <end position="40"/>
    </location>
</feature>
<proteinExistence type="predicted"/>